<feature type="domain" description="DJ-1/PfpI" evidence="3">
    <location>
        <begin position="2"/>
        <end position="66"/>
    </location>
</feature>
<dbReference type="GO" id="GO:0006979">
    <property type="term" value="P:response to oxidative stress"/>
    <property type="evidence" value="ECO:0007669"/>
    <property type="project" value="TreeGrafter"/>
</dbReference>
<dbReference type="InterPro" id="IPR002818">
    <property type="entry name" value="DJ-1/PfpI"/>
</dbReference>
<proteinExistence type="predicted"/>
<dbReference type="EC" id="4.2.1.130" evidence="1"/>
<accession>A0A0C9VM70</accession>
<dbReference type="InterPro" id="IPR050325">
    <property type="entry name" value="Prot/Nucl_acid_deglycase"/>
</dbReference>
<gene>
    <name evidence="4" type="ORF">M422DRAFT_175771</name>
</gene>
<feature type="non-terminal residue" evidence="4">
    <location>
        <position position="1"/>
    </location>
</feature>
<dbReference type="GO" id="GO:0005739">
    <property type="term" value="C:mitochondrion"/>
    <property type="evidence" value="ECO:0007669"/>
    <property type="project" value="TreeGrafter"/>
</dbReference>
<dbReference type="GO" id="GO:0005634">
    <property type="term" value="C:nucleus"/>
    <property type="evidence" value="ECO:0007669"/>
    <property type="project" value="TreeGrafter"/>
</dbReference>
<evidence type="ECO:0000256" key="1">
    <source>
        <dbReference type="ARBA" id="ARBA00013134"/>
    </source>
</evidence>
<dbReference type="PANTHER" id="PTHR48094">
    <property type="entry name" value="PROTEIN/NUCLEIC ACID DEGLYCASE DJ-1-RELATED"/>
    <property type="match status" value="1"/>
</dbReference>
<dbReference type="HOGENOM" id="CLU_000445_44_2_1"/>
<name>A0A0C9VM70_SPHS4</name>
<dbReference type="PANTHER" id="PTHR48094:SF12">
    <property type="entry name" value="PARKINSON DISEASE PROTEIN 7 HOMOLOG"/>
    <property type="match status" value="1"/>
</dbReference>
<dbReference type="Pfam" id="PF01965">
    <property type="entry name" value="DJ-1_PfpI"/>
    <property type="match status" value="1"/>
</dbReference>
<sequence>GMICAGSVAAKKAGIAKGGKITSHPSVKEELEGEYQYQEDSVVKEGNLVTSRGPGTAFPFALTLVEIVQGASKREEIYGPMVFASK</sequence>
<dbReference type="GO" id="GO:1903189">
    <property type="term" value="P:glyoxal metabolic process"/>
    <property type="evidence" value="ECO:0007669"/>
    <property type="project" value="TreeGrafter"/>
</dbReference>
<dbReference type="EMBL" id="KN837155">
    <property type="protein sequence ID" value="KIJ38985.1"/>
    <property type="molecule type" value="Genomic_DNA"/>
</dbReference>
<dbReference type="Proteomes" id="UP000054279">
    <property type="component" value="Unassembled WGS sequence"/>
</dbReference>
<evidence type="ECO:0000313" key="4">
    <source>
        <dbReference type="EMBL" id="KIJ38985.1"/>
    </source>
</evidence>
<evidence type="ECO:0000256" key="2">
    <source>
        <dbReference type="ARBA" id="ARBA00048082"/>
    </source>
</evidence>
<evidence type="ECO:0000313" key="5">
    <source>
        <dbReference type="Proteomes" id="UP000054279"/>
    </source>
</evidence>
<dbReference type="InterPro" id="IPR029062">
    <property type="entry name" value="Class_I_gatase-like"/>
</dbReference>
<evidence type="ECO:0000259" key="3">
    <source>
        <dbReference type="Pfam" id="PF01965"/>
    </source>
</evidence>
<comment type="catalytic activity">
    <reaction evidence="2">
        <text>methylglyoxal + H2O = (R)-lactate + H(+)</text>
        <dbReference type="Rhea" id="RHEA:27754"/>
        <dbReference type="ChEBI" id="CHEBI:15377"/>
        <dbReference type="ChEBI" id="CHEBI:15378"/>
        <dbReference type="ChEBI" id="CHEBI:16004"/>
        <dbReference type="ChEBI" id="CHEBI:17158"/>
        <dbReference type="EC" id="4.2.1.130"/>
    </reaction>
</comment>
<dbReference type="Gene3D" id="3.40.50.880">
    <property type="match status" value="1"/>
</dbReference>
<reference evidence="4 5" key="1">
    <citation type="submission" date="2014-06" db="EMBL/GenBank/DDBJ databases">
        <title>Evolutionary Origins and Diversification of the Mycorrhizal Mutualists.</title>
        <authorList>
            <consortium name="DOE Joint Genome Institute"/>
            <consortium name="Mycorrhizal Genomics Consortium"/>
            <person name="Kohler A."/>
            <person name="Kuo A."/>
            <person name="Nagy L.G."/>
            <person name="Floudas D."/>
            <person name="Copeland A."/>
            <person name="Barry K.W."/>
            <person name="Cichocki N."/>
            <person name="Veneault-Fourrey C."/>
            <person name="LaButti K."/>
            <person name="Lindquist E.A."/>
            <person name="Lipzen A."/>
            <person name="Lundell T."/>
            <person name="Morin E."/>
            <person name="Murat C."/>
            <person name="Riley R."/>
            <person name="Ohm R."/>
            <person name="Sun H."/>
            <person name="Tunlid A."/>
            <person name="Henrissat B."/>
            <person name="Grigoriev I.V."/>
            <person name="Hibbett D.S."/>
            <person name="Martin F."/>
        </authorList>
    </citation>
    <scope>NUCLEOTIDE SEQUENCE [LARGE SCALE GENOMIC DNA]</scope>
    <source>
        <strain evidence="4 5">SS14</strain>
    </source>
</reference>
<dbReference type="OrthoDB" id="543156at2759"/>
<organism evidence="4 5">
    <name type="scientific">Sphaerobolus stellatus (strain SS14)</name>
    <dbReference type="NCBI Taxonomy" id="990650"/>
    <lineage>
        <taxon>Eukaryota</taxon>
        <taxon>Fungi</taxon>
        <taxon>Dikarya</taxon>
        <taxon>Basidiomycota</taxon>
        <taxon>Agaricomycotina</taxon>
        <taxon>Agaricomycetes</taxon>
        <taxon>Phallomycetidae</taxon>
        <taxon>Geastrales</taxon>
        <taxon>Sphaerobolaceae</taxon>
        <taxon>Sphaerobolus</taxon>
    </lineage>
</organism>
<dbReference type="AlphaFoldDB" id="A0A0C9VM70"/>
<keyword evidence="5" id="KW-1185">Reference proteome</keyword>
<dbReference type="GO" id="GO:0019172">
    <property type="term" value="F:glyoxalase III activity"/>
    <property type="evidence" value="ECO:0007669"/>
    <property type="project" value="UniProtKB-EC"/>
</dbReference>
<dbReference type="SUPFAM" id="SSF52317">
    <property type="entry name" value="Class I glutamine amidotransferase-like"/>
    <property type="match status" value="1"/>
</dbReference>
<protein>
    <recommendedName>
        <fullName evidence="1">D-lactate dehydratase</fullName>
        <ecNumber evidence="1">4.2.1.130</ecNumber>
    </recommendedName>
</protein>